<evidence type="ECO:0000256" key="3">
    <source>
        <dbReference type="ARBA" id="ARBA00022989"/>
    </source>
</evidence>
<dbReference type="AlphaFoldDB" id="A0AAD9N0H6"/>
<dbReference type="Proteomes" id="UP001208570">
    <property type="component" value="Unassembled WGS sequence"/>
</dbReference>
<keyword evidence="4 5" id="KW-0472">Membrane</keyword>
<organism evidence="6 7">
    <name type="scientific">Paralvinella palmiformis</name>
    <dbReference type="NCBI Taxonomy" id="53620"/>
    <lineage>
        <taxon>Eukaryota</taxon>
        <taxon>Metazoa</taxon>
        <taxon>Spiralia</taxon>
        <taxon>Lophotrochozoa</taxon>
        <taxon>Annelida</taxon>
        <taxon>Polychaeta</taxon>
        <taxon>Sedentaria</taxon>
        <taxon>Canalipalpata</taxon>
        <taxon>Terebellida</taxon>
        <taxon>Terebelliformia</taxon>
        <taxon>Alvinellidae</taxon>
        <taxon>Paralvinella</taxon>
    </lineage>
</organism>
<reference evidence="6" key="1">
    <citation type="journal article" date="2023" name="Mol. Biol. Evol.">
        <title>Third-Generation Sequencing Reveals the Adaptive Role of the Epigenome in Three Deep-Sea Polychaetes.</title>
        <authorList>
            <person name="Perez M."/>
            <person name="Aroh O."/>
            <person name="Sun Y."/>
            <person name="Lan Y."/>
            <person name="Juniper S.K."/>
            <person name="Young C.R."/>
            <person name="Angers B."/>
            <person name="Qian P.Y."/>
        </authorList>
    </citation>
    <scope>NUCLEOTIDE SEQUENCE</scope>
    <source>
        <strain evidence="6">P08H-3</strain>
    </source>
</reference>
<dbReference type="InterPro" id="IPR052250">
    <property type="entry name" value="PDI_TMX3"/>
</dbReference>
<dbReference type="EMBL" id="JAODUP010000324">
    <property type="protein sequence ID" value="KAK2152602.1"/>
    <property type="molecule type" value="Genomic_DNA"/>
</dbReference>
<keyword evidence="3 5" id="KW-1133">Transmembrane helix</keyword>
<evidence type="ECO:0000313" key="6">
    <source>
        <dbReference type="EMBL" id="KAK2152602.1"/>
    </source>
</evidence>
<keyword evidence="7" id="KW-1185">Reference proteome</keyword>
<dbReference type="PANTHER" id="PTHR46426">
    <property type="entry name" value="PROTEIN DISULFIDE-ISOMERASE TMX3"/>
    <property type="match status" value="1"/>
</dbReference>
<evidence type="ECO:0000256" key="2">
    <source>
        <dbReference type="ARBA" id="ARBA00022692"/>
    </source>
</evidence>
<evidence type="ECO:0000256" key="1">
    <source>
        <dbReference type="ARBA" id="ARBA00004167"/>
    </source>
</evidence>
<gene>
    <name evidence="6" type="ORF">LSH36_323g03002</name>
</gene>
<evidence type="ECO:0000256" key="4">
    <source>
        <dbReference type="ARBA" id="ARBA00023136"/>
    </source>
</evidence>
<protein>
    <submittedName>
        <fullName evidence="6">Uncharacterized protein</fullName>
    </submittedName>
</protein>
<comment type="subcellular location">
    <subcellularLocation>
        <location evidence="1">Membrane</location>
        <topology evidence="1">Single-pass membrane protein</topology>
    </subcellularLocation>
</comment>
<evidence type="ECO:0000313" key="7">
    <source>
        <dbReference type="Proteomes" id="UP001208570"/>
    </source>
</evidence>
<proteinExistence type="predicted"/>
<dbReference type="PANTHER" id="PTHR46426:SF1">
    <property type="entry name" value="PROTEIN DISULFIDE-ISOMERASE TMX3"/>
    <property type="match status" value="1"/>
</dbReference>
<dbReference type="GO" id="GO:0005783">
    <property type="term" value="C:endoplasmic reticulum"/>
    <property type="evidence" value="ECO:0007669"/>
    <property type="project" value="TreeGrafter"/>
</dbReference>
<feature type="transmembrane region" description="Helical" evidence="5">
    <location>
        <begin position="108"/>
        <end position="130"/>
    </location>
</feature>
<keyword evidence="2 5" id="KW-0812">Transmembrane</keyword>
<evidence type="ECO:0000256" key="5">
    <source>
        <dbReference type="SAM" id="Phobius"/>
    </source>
</evidence>
<accession>A0AAD9N0H6</accession>
<name>A0AAD9N0H6_9ANNE</name>
<dbReference type="GO" id="GO:0016020">
    <property type="term" value="C:membrane"/>
    <property type="evidence" value="ECO:0007669"/>
    <property type="project" value="UniProtKB-SubCell"/>
</dbReference>
<comment type="caution">
    <text evidence="6">The sequence shown here is derived from an EMBL/GenBank/DDBJ whole genome shotgun (WGS) entry which is preliminary data.</text>
</comment>
<sequence>MPNGNKNPFSNRHFQFMWMDDPEAGNSITMSRPATPYIIVWDMETNFYYLPQTGFNVDKLNVEDINKFLEDVMMEKSLSYGGNGIGQHIKRFFYDITMVVYSIYNESVWLALVVFGVPSLVISIICYALCCMETVDEELYDEMEQNEYTTDGVIVDEEKYEKLTSKDDVHKKSE</sequence>